<name>A0A915JZU9_ROMCU</name>
<proteinExistence type="predicted"/>
<keyword evidence="1" id="KW-1185">Reference proteome</keyword>
<reference evidence="2" key="1">
    <citation type="submission" date="2022-11" db="UniProtKB">
        <authorList>
            <consortium name="WormBaseParasite"/>
        </authorList>
    </citation>
    <scope>IDENTIFICATION</scope>
</reference>
<sequence length="88" mass="10332">MSLRGPNAQFYFAFFSYDQRQRSIWRHCWKRQGTMALRNAEERIAERIADEKGKQQDNGDQKIGRATINGKDRYCVNVKVRGPCKTPH</sequence>
<protein>
    <submittedName>
        <fullName evidence="2">Uncharacterized protein</fullName>
    </submittedName>
</protein>
<dbReference type="AlphaFoldDB" id="A0A915JZU9"/>
<accession>A0A915JZU9</accession>
<evidence type="ECO:0000313" key="2">
    <source>
        <dbReference type="WBParaSite" id="nRc.2.0.1.t31173-RA"/>
    </source>
</evidence>
<dbReference type="WBParaSite" id="nRc.2.0.1.t31173-RA">
    <property type="protein sequence ID" value="nRc.2.0.1.t31173-RA"/>
    <property type="gene ID" value="nRc.2.0.1.g31173"/>
</dbReference>
<organism evidence="1 2">
    <name type="scientific">Romanomermis culicivorax</name>
    <name type="common">Nematode worm</name>
    <dbReference type="NCBI Taxonomy" id="13658"/>
    <lineage>
        <taxon>Eukaryota</taxon>
        <taxon>Metazoa</taxon>
        <taxon>Ecdysozoa</taxon>
        <taxon>Nematoda</taxon>
        <taxon>Enoplea</taxon>
        <taxon>Dorylaimia</taxon>
        <taxon>Mermithida</taxon>
        <taxon>Mermithoidea</taxon>
        <taxon>Mermithidae</taxon>
        <taxon>Romanomermis</taxon>
    </lineage>
</organism>
<evidence type="ECO:0000313" key="1">
    <source>
        <dbReference type="Proteomes" id="UP000887565"/>
    </source>
</evidence>
<dbReference type="Proteomes" id="UP000887565">
    <property type="component" value="Unplaced"/>
</dbReference>